<accession>A0A9D6QK77</accession>
<sequence>MMREPRAPERPRVPRGRGGRALAALALTLAAGAAPGCVAPQLGLIRSGLDSLRVVVDTLTVRDSVAFTVLRDTRRELGEQRDILLSTRATSGNTTQELFDQMGRLNNKLDEVMGRFQQISQRAGPPAANPATPAGPGAAPAQPQGDPNQIYDQAAQDLTQGHYALALQGFRGFVRRFPSSDLADNAQYGVGESFFAQSQFDSAATEYAKVEAQWPKGDKVPAALYKQALSREKLGARDAAKKLLEDLVRRFPEAGEAQLARERLGLRDRK</sequence>
<proteinExistence type="inferred from homology"/>
<gene>
    <name evidence="4" type="primary">ybgF</name>
    <name evidence="4" type="ORF">HY076_06555</name>
</gene>
<evidence type="ECO:0000256" key="2">
    <source>
        <dbReference type="SAM" id="MobiDB-lite"/>
    </source>
</evidence>
<evidence type="ECO:0000259" key="3">
    <source>
        <dbReference type="Pfam" id="PF13525"/>
    </source>
</evidence>
<evidence type="ECO:0000256" key="1">
    <source>
        <dbReference type="ARBA" id="ARBA00022729"/>
    </source>
</evidence>
<dbReference type="InterPro" id="IPR011990">
    <property type="entry name" value="TPR-like_helical_dom_sf"/>
</dbReference>
<reference evidence="4" key="1">
    <citation type="submission" date="2020-07" db="EMBL/GenBank/DDBJ databases">
        <title>Huge and variable diversity of episymbiotic CPR bacteria and DPANN archaea in groundwater ecosystems.</title>
        <authorList>
            <person name="He C.Y."/>
            <person name="Keren R."/>
            <person name="Whittaker M."/>
            <person name="Farag I.F."/>
            <person name="Doudna J."/>
            <person name="Cate J.H.D."/>
            <person name="Banfield J.F."/>
        </authorList>
    </citation>
    <scope>NUCLEOTIDE SEQUENCE</scope>
    <source>
        <strain evidence="4">NC_groundwater_928_Pr1_S-0.2um_72_17</strain>
    </source>
</reference>
<dbReference type="InterPro" id="IPR034706">
    <property type="entry name" value="CpoB"/>
</dbReference>
<dbReference type="InterPro" id="IPR039565">
    <property type="entry name" value="BamD-like"/>
</dbReference>
<dbReference type="GO" id="GO:0051301">
    <property type="term" value="P:cell division"/>
    <property type="evidence" value="ECO:0007669"/>
    <property type="project" value="InterPro"/>
</dbReference>
<dbReference type="NCBIfam" id="TIGR02795">
    <property type="entry name" value="tol_pal_ybgF"/>
    <property type="match status" value="1"/>
</dbReference>
<dbReference type="Pfam" id="PF13525">
    <property type="entry name" value="YfiO"/>
    <property type="match status" value="1"/>
</dbReference>
<dbReference type="Proteomes" id="UP000807850">
    <property type="component" value="Unassembled WGS sequence"/>
</dbReference>
<name>A0A9D6QK77_UNCEI</name>
<feature type="region of interest" description="Disordered" evidence="2">
    <location>
        <begin position="120"/>
        <end position="149"/>
    </location>
</feature>
<protein>
    <submittedName>
        <fullName evidence="4">Tol-pal system protein YbgF</fullName>
    </submittedName>
</protein>
<dbReference type="SUPFAM" id="SSF48452">
    <property type="entry name" value="TPR-like"/>
    <property type="match status" value="1"/>
</dbReference>
<organism evidence="4 5">
    <name type="scientific">Eiseniibacteriota bacterium</name>
    <dbReference type="NCBI Taxonomy" id="2212470"/>
    <lineage>
        <taxon>Bacteria</taxon>
        <taxon>Candidatus Eiseniibacteriota</taxon>
    </lineage>
</organism>
<evidence type="ECO:0000313" key="5">
    <source>
        <dbReference type="Proteomes" id="UP000807850"/>
    </source>
</evidence>
<comment type="caution">
    <text evidence="4">The sequence shown here is derived from an EMBL/GenBank/DDBJ whole genome shotgun (WGS) entry which is preliminary data.</text>
</comment>
<dbReference type="InterPro" id="IPR014162">
    <property type="entry name" value="CpoB_C"/>
</dbReference>
<evidence type="ECO:0000313" key="4">
    <source>
        <dbReference type="EMBL" id="MBI3539916.1"/>
    </source>
</evidence>
<feature type="compositionally biased region" description="Low complexity" evidence="2">
    <location>
        <begin position="123"/>
        <end position="149"/>
    </location>
</feature>
<feature type="domain" description="Outer membrane lipoprotein BamD-like" evidence="3">
    <location>
        <begin position="144"/>
        <end position="254"/>
    </location>
</feature>
<dbReference type="AlphaFoldDB" id="A0A9D6QK77"/>
<dbReference type="HAMAP" id="MF_02066">
    <property type="entry name" value="CpoB"/>
    <property type="match status" value="1"/>
</dbReference>
<dbReference type="EMBL" id="JACQAY010000209">
    <property type="protein sequence ID" value="MBI3539916.1"/>
    <property type="molecule type" value="Genomic_DNA"/>
</dbReference>
<dbReference type="Gene3D" id="1.25.40.10">
    <property type="entry name" value="Tetratricopeptide repeat domain"/>
    <property type="match status" value="1"/>
</dbReference>
<keyword evidence="1" id="KW-0732">Signal</keyword>